<dbReference type="FunCoup" id="A0A152A1M5">
    <property type="interactions" value="371"/>
</dbReference>
<comment type="caution">
    <text evidence="1">The sequence shown here is derived from an EMBL/GenBank/DDBJ whole genome shotgun (WGS) entry which is preliminary data.</text>
</comment>
<reference evidence="1 2" key="1">
    <citation type="submission" date="2015-12" db="EMBL/GenBank/DDBJ databases">
        <title>Dictyostelia acquired genes for synthesis and detection of signals that induce cell-type specialization by lateral gene transfer from prokaryotes.</title>
        <authorList>
            <person name="Gloeckner G."/>
            <person name="Schaap P."/>
        </authorList>
    </citation>
    <scope>NUCLEOTIDE SEQUENCE [LARGE SCALE GENOMIC DNA]</scope>
    <source>
        <strain evidence="1 2">TK</strain>
    </source>
</reference>
<dbReference type="OrthoDB" id="10252718at2759"/>
<protein>
    <submittedName>
        <fullName evidence="1">Uncharacterized protein</fullName>
    </submittedName>
</protein>
<dbReference type="AlphaFoldDB" id="A0A152A1M5"/>
<evidence type="ECO:0000313" key="2">
    <source>
        <dbReference type="Proteomes" id="UP000076078"/>
    </source>
</evidence>
<dbReference type="InParanoid" id="A0A152A1M5"/>
<organism evidence="1 2">
    <name type="scientific">Tieghemostelium lacteum</name>
    <name type="common">Slime mold</name>
    <name type="synonym">Dictyostelium lacteum</name>
    <dbReference type="NCBI Taxonomy" id="361077"/>
    <lineage>
        <taxon>Eukaryota</taxon>
        <taxon>Amoebozoa</taxon>
        <taxon>Evosea</taxon>
        <taxon>Eumycetozoa</taxon>
        <taxon>Dictyostelia</taxon>
        <taxon>Dictyosteliales</taxon>
        <taxon>Raperosteliaceae</taxon>
        <taxon>Tieghemostelium</taxon>
    </lineage>
</organism>
<sequence>MEKNTIPTVTLDKKSINPNLVNLDADKLQRERILRKYEFVKDADKNLNEIRLYRDIISECYFKQRQNYMKSCREMVFEYMNLVAENELKRF</sequence>
<dbReference type="EMBL" id="LODT01000018">
    <property type="protein sequence ID" value="KYR00017.1"/>
    <property type="molecule type" value="Genomic_DNA"/>
</dbReference>
<evidence type="ECO:0000313" key="1">
    <source>
        <dbReference type="EMBL" id="KYR00017.1"/>
    </source>
</evidence>
<keyword evidence="2" id="KW-1185">Reference proteome</keyword>
<name>A0A152A1M5_TIELA</name>
<accession>A0A152A1M5</accession>
<dbReference type="OMA" id="CFFKQKQ"/>
<dbReference type="Proteomes" id="UP000076078">
    <property type="component" value="Unassembled WGS sequence"/>
</dbReference>
<proteinExistence type="predicted"/>
<gene>
    <name evidence="1" type="ORF">DLAC_03514</name>
</gene>